<evidence type="ECO:0000256" key="4">
    <source>
        <dbReference type="SAM" id="SignalP"/>
    </source>
</evidence>
<dbReference type="PANTHER" id="PTHR40980:SF4">
    <property type="entry name" value="TONB-DEPENDENT RECEPTOR-LIKE BETA-BARREL DOMAIN-CONTAINING PROTEIN"/>
    <property type="match status" value="1"/>
</dbReference>
<evidence type="ECO:0000313" key="7">
    <source>
        <dbReference type="Proteomes" id="UP000320300"/>
    </source>
</evidence>
<dbReference type="Gene3D" id="2.170.130.10">
    <property type="entry name" value="TonB-dependent receptor, plug domain"/>
    <property type="match status" value="1"/>
</dbReference>
<proteinExistence type="predicted"/>
<dbReference type="PANTHER" id="PTHR40980">
    <property type="entry name" value="PLUG DOMAIN-CONTAINING PROTEIN"/>
    <property type="match status" value="1"/>
</dbReference>
<dbReference type="Pfam" id="PF14905">
    <property type="entry name" value="OMP_b-brl_3"/>
    <property type="match status" value="1"/>
</dbReference>
<dbReference type="GO" id="GO:0009279">
    <property type="term" value="C:cell outer membrane"/>
    <property type="evidence" value="ECO:0007669"/>
    <property type="project" value="UniProtKB-SubCell"/>
</dbReference>
<dbReference type="InterPro" id="IPR036942">
    <property type="entry name" value="Beta-barrel_TonB_sf"/>
</dbReference>
<accession>A0A521AJJ7</accession>
<evidence type="ECO:0000256" key="3">
    <source>
        <dbReference type="ARBA" id="ARBA00023237"/>
    </source>
</evidence>
<organism evidence="6 7">
    <name type="scientific">Pedobacter westerhofensis</name>
    <dbReference type="NCBI Taxonomy" id="425512"/>
    <lineage>
        <taxon>Bacteria</taxon>
        <taxon>Pseudomonadati</taxon>
        <taxon>Bacteroidota</taxon>
        <taxon>Sphingobacteriia</taxon>
        <taxon>Sphingobacteriales</taxon>
        <taxon>Sphingobacteriaceae</taxon>
        <taxon>Pedobacter</taxon>
    </lineage>
</organism>
<keyword evidence="2" id="KW-0472">Membrane</keyword>
<feature type="chain" id="PRO_5022092018" evidence="4">
    <location>
        <begin position="21"/>
        <end position="732"/>
    </location>
</feature>
<evidence type="ECO:0000313" key="6">
    <source>
        <dbReference type="EMBL" id="SMO35009.1"/>
    </source>
</evidence>
<evidence type="ECO:0000256" key="1">
    <source>
        <dbReference type="ARBA" id="ARBA00004442"/>
    </source>
</evidence>
<gene>
    <name evidence="6" type="ORF">SAMN06265348_101256</name>
</gene>
<dbReference type="Gene3D" id="2.40.170.20">
    <property type="entry name" value="TonB-dependent receptor, beta-barrel domain"/>
    <property type="match status" value="1"/>
</dbReference>
<protein>
    <submittedName>
        <fullName evidence="6">Outer membrane receptor proteins, mostly Fe transport</fullName>
    </submittedName>
</protein>
<dbReference type="InterPro" id="IPR037066">
    <property type="entry name" value="Plug_dom_sf"/>
</dbReference>
<keyword evidence="6" id="KW-0675">Receptor</keyword>
<dbReference type="EMBL" id="FXTN01000001">
    <property type="protein sequence ID" value="SMO35009.1"/>
    <property type="molecule type" value="Genomic_DNA"/>
</dbReference>
<dbReference type="OrthoDB" id="606851at2"/>
<feature type="signal peptide" evidence="4">
    <location>
        <begin position="1"/>
        <end position="20"/>
    </location>
</feature>
<keyword evidence="7" id="KW-1185">Reference proteome</keyword>
<dbReference type="AlphaFoldDB" id="A0A521AJJ7"/>
<evidence type="ECO:0000259" key="5">
    <source>
        <dbReference type="Pfam" id="PF14905"/>
    </source>
</evidence>
<dbReference type="SUPFAM" id="SSF56935">
    <property type="entry name" value="Porins"/>
    <property type="match status" value="1"/>
</dbReference>
<keyword evidence="4" id="KW-0732">Signal</keyword>
<keyword evidence="3" id="KW-0998">Cell outer membrane</keyword>
<dbReference type="InterPro" id="IPR041700">
    <property type="entry name" value="OMP_b-brl_3"/>
</dbReference>
<dbReference type="Proteomes" id="UP000320300">
    <property type="component" value="Unassembled WGS sequence"/>
</dbReference>
<sequence>MMCPKSMLLFILISPLAADGQISIPATVQDTLNKSLSGRTARELKEIRITSKKQLIEKQIDRTVFTIENTIAGTGSDALEVLGKIPGLRADDHSVSLAGKGSLSVMINDRLINLSAEDLSNYLKSISSDNISKVEVITSPPAKYDAQGNNGLINIILKKQKDEGLQGSITGSYSKASYFAVTGSGDISYRNRKFSVSSGFSIRDGSVYPQESSSIFYPKQTWDILNRFRNFRKITSGQLAIDYQLSKKLLIGALYNGSHTDFHSDEEVRSRIYNPAGNQDSLLLSQANAKISSGFSSAGLFFKQKIDTSGTQLLINADWFGNRNDSQRQFDNHTYINGNQLREGSFAQYLSSSAQLVDVYTLKADMDIPFQFYQLSFGSKLSFIRNASDIAFYQKFNDQYMIDQAQSNIFNYTENTQALYLNLNRKYNKWSLQTGLRGEYTQTRGISIISSQTTVNRYLRLFPTAFLHYRPDLFHTLSFSYSKRINRPPYRYLNPFRWYSNQYVYAEGNPFLKPSYNNNFELSHLYRNLITTTLSYSHTNNGYSNVNFTDTLSNQQVSKPVNFMTGNNYQLSNSLSVTQISWLQSNNEIDISYNRSASTIRGTAPGLARLSYYLSTSNQFYFVKDKTFSGELTFWYQFKNIDALQVREAQYNLNAGAKMLVLKKHVMLTASITDLLKSNIYRYSTVVNGIEQRYDNYYDTRQLRLSLRYTFGNEKLRQQNRQPGNTDETKRN</sequence>
<feature type="domain" description="Outer membrane protein beta-barrel" evidence="5">
    <location>
        <begin position="304"/>
        <end position="709"/>
    </location>
</feature>
<evidence type="ECO:0000256" key="2">
    <source>
        <dbReference type="ARBA" id="ARBA00023136"/>
    </source>
</evidence>
<comment type="subcellular location">
    <subcellularLocation>
        <location evidence="1">Cell outer membrane</location>
    </subcellularLocation>
</comment>
<name>A0A521AJJ7_9SPHI</name>
<reference evidence="6 7" key="1">
    <citation type="submission" date="2017-05" db="EMBL/GenBank/DDBJ databases">
        <authorList>
            <person name="Varghese N."/>
            <person name="Submissions S."/>
        </authorList>
    </citation>
    <scope>NUCLEOTIDE SEQUENCE [LARGE SCALE GENOMIC DNA]</scope>
    <source>
        <strain evidence="6 7">DSM 19036</strain>
    </source>
</reference>